<reference evidence="1" key="1">
    <citation type="submission" date="2020-11" db="EMBL/GenBank/DDBJ databases">
        <authorList>
            <person name="Tran Van P."/>
        </authorList>
    </citation>
    <scope>NUCLEOTIDE SEQUENCE</scope>
</reference>
<organism evidence="1">
    <name type="scientific">Timema monikensis</name>
    <dbReference type="NCBI Taxonomy" id="170555"/>
    <lineage>
        <taxon>Eukaryota</taxon>
        <taxon>Metazoa</taxon>
        <taxon>Ecdysozoa</taxon>
        <taxon>Arthropoda</taxon>
        <taxon>Hexapoda</taxon>
        <taxon>Insecta</taxon>
        <taxon>Pterygota</taxon>
        <taxon>Neoptera</taxon>
        <taxon>Polyneoptera</taxon>
        <taxon>Phasmatodea</taxon>
        <taxon>Timematodea</taxon>
        <taxon>Timematoidea</taxon>
        <taxon>Timematidae</taxon>
        <taxon>Timema</taxon>
    </lineage>
</organism>
<accession>A0A7R9EGB2</accession>
<evidence type="ECO:0000313" key="1">
    <source>
        <dbReference type="EMBL" id="CAD7433455.1"/>
    </source>
</evidence>
<dbReference type="EMBL" id="OB796463">
    <property type="protein sequence ID" value="CAD7433455.1"/>
    <property type="molecule type" value="Genomic_DNA"/>
</dbReference>
<gene>
    <name evidence="1" type="ORF">TMSB3V08_LOCUS10131</name>
</gene>
<name>A0A7R9EGB2_9NEOP</name>
<proteinExistence type="predicted"/>
<sequence length="178" mass="19774">MDDLGVLVFNPFSVACGAGDSRHPRSNHLALHDSSHAIPLEFEMEPPAQIRPTPRLQDFLKFMMRITHGNNHALLPSLCGPNSLDHQILGTQHLTVANLHCSATSSDRAQTTNPPSRAVQPYASDVWSITLSRRQLFLSPLAQTDPDDGVICYAETCRSNFKLIHTSLRKRNKGTQIR</sequence>
<protein>
    <submittedName>
        <fullName evidence="1">Uncharacterized protein</fullName>
    </submittedName>
</protein>
<dbReference type="AlphaFoldDB" id="A0A7R9EGB2"/>